<organism evidence="2 3">
    <name type="scientific">Xenorhabdus yunnanensis</name>
    <dbReference type="NCBI Taxonomy" id="3025878"/>
    <lineage>
        <taxon>Bacteria</taxon>
        <taxon>Pseudomonadati</taxon>
        <taxon>Pseudomonadota</taxon>
        <taxon>Gammaproteobacteria</taxon>
        <taxon>Enterobacterales</taxon>
        <taxon>Morganellaceae</taxon>
        <taxon>Xenorhabdus</taxon>
    </lineage>
</organism>
<reference evidence="2 3" key="1">
    <citation type="submission" date="2023-02" db="EMBL/GenBank/DDBJ databases">
        <title>Entomopathogenic bacteria.</title>
        <authorList>
            <person name="Machado R.A."/>
        </authorList>
    </citation>
    <scope>NUCLEOTIDE SEQUENCE [LARGE SCALE GENOMIC DNA]</scope>
    <source>
        <strain evidence="2 3">XENO-10</strain>
    </source>
</reference>
<feature type="transmembrane region" description="Helical" evidence="1">
    <location>
        <begin position="135"/>
        <end position="160"/>
    </location>
</feature>
<proteinExistence type="predicted"/>
<sequence length="176" mass="20084">MNWLPFYNVHAECWYLAQTRTQCPHCHQHTTVTAFMLPAGHQLLEADNGDEPGTEVDYSEQDSPAFLFYIADIPTIVRSVLPGFHHTLRKAVSQRLRRQHWINHCEHCDAQQDDTDLFAEVGGAFSQPLKSKRRLFSFTVLINLLSAIVKTFHIITTILIRSRITVSVKRVTGLNG</sequence>
<keyword evidence="1" id="KW-1133">Transmembrane helix</keyword>
<protein>
    <submittedName>
        <fullName evidence="2">Uncharacterized protein</fullName>
    </submittedName>
</protein>
<keyword evidence="1" id="KW-0472">Membrane</keyword>
<evidence type="ECO:0000313" key="3">
    <source>
        <dbReference type="Proteomes" id="UP001217178"/>
    </source>
</evidence>
<keyword evidence="1" id="KW-0812">Transmembrane</keyword>
<keyword evidence="3" id="KW-1185">Reference proteome</keyword>
<dbReference type="EMBL" id="JAQRFI010000018">
    <property type="protein sequence ID" value="MDC9589559.1"/>
    <property type="molecule type" value="Genomic_DNA"/>
</dbReference>
<accession>A0ABT5LI64</accession>
<comment type="caution">
    <text evidence="2">The sequence shown here is derived from an EMBL/GenBank/DDBJ whole genome shotgun (WGS) entry which is preliminary data.</text>
</comment>
<gene>
    <name evidence="2" type="ORF">PSI23_09615</name>
</gene>
<evidence type="ECO:0000313" key="2">
    <source>
        <dbReference type="EMBL" id="MDC9589559.1"/>
    </source>
</evidence>
<name>A0ABT5LI64_9GAMM</name>
<evidence type="ECO:0000256" key="1">
    <source>
        <dbReference type="SAM" id="Phobius"/>
    </source>
</evidence>
<dbReference type="Proteomes" id="UP001217178">
    <property type="component" value="Unassembled WGS sequence"/>
</dbReference>
<dbReference type="RefSeq" id="WP_273554905.1">
    <property type="nucleotide sequence ID" value="NZ_JAQRFI010000018.1"/>
</dbReference>